<evidence type="ECO:0000313" key="2">
    <source>
        <dbReference type="Proteomes" id="UP001241656"/>
    </source>
</evidence>
<evidence type="ECO:0008006" key="3">
    <source>
        <dbReference type="Google" id="ProtNLM"/>
    </source>
</evidence>
<keyword evidence="2" id="KW-1185">Reference proteome</keyword>
<reference evidence="1 2" key="1">
    <citation type="submission" date="2023-05" db="EMBL/GenBank/DDBJ databases">
        <title>Genomic insight into Chryseobacterium sp. wdc7 isolated forest soil (Gotjawal).</title>
        <authorList>
            <person name="Park S.-J."/>
        </authorList>
    </citation>
    <scope>NUCLEOTIDE SEQUENCE [LARGE SCALE GENOMIC DNA]</scope>
    <source>
        <strain evidence="2">wdc7</strain>
    </source>
</reference>
<accession>A0ABY8RED7</accession>
<dbReference type="RefSeq" id="WP_282905615.1">
    <property type="nucleotide sequence ID" value="NZ_CP124855.1"/>
</dbReference>
<protein>
    <recommendedName>
        <fullName evidence="3">Type II toxin-antitoxin system RelE/ParE family toxin</fullName>
    </recommendedName>
</protein>
<proteinExistence type="predicted"/>
<gene>
    <name evidence="1" type="ORF">QGN23_03315</name>
</gene>
<sequence>MGEIIIYSDSAEETLSELVDLLYDLKYFGFRNSAVEYTMKIVDFIDQNIDKPITKNSPEPFRKFGRKYLRYKANNKTFWYIFFDEKDNRFIINHILNNHSQDFPELL</sequence>
<dbReference type="EMBL" id="CP124855">
    <property type="protein sequence ID" value="WHF52315.1"/>
    <property type="molecule type" value="Genomic_DNA"/>
</dbReference>
<name>A0ABY8RED7_9FLAO</name>
<evidence type="ECO:0000313" key="1">
    <source>
        <dbReference type="EMBL" id="WHF52315.1"/>
    </source>
</evidence>
<organism evidence="1 2">
    <name type="scientific">Chryseobacterium gotjawalense</name>
    <dbReference type="NCBI Taxonomy" id="3042315"/>
    <lineage>
        <taxon>Bacteria</taxon>
        <taxon>Pseudomonadati</taxon>
        <taxon>Bacteroidota</taxon>
        <taxon>Flavobacteriia</taxon>
        <taxon>Flavobacteriales</taxon>
        <taxon>Weeksellaceae</taxon>
        <taxon>Chryseobacterium group</taxon>
        <taxon>Chryseobacterium</taxon>
    </lineage>
</organism>
<dbReference type="Proteomes" id="UP001241656">
    <property type="component" value="Chromosome"/>
</dbReference>